<dbReference type="Pfam" id="PF11899">
    <property type="entry name" value="DUF3419"/>
    <property type="match status" value="1"/>
</dbReference>
<evidence type="ECO:0000313" key="2">
    <source>
        <dbReference type="Proteomes" id="UP000263642"/>
    </source>
</evidence>
<dbReference type="InterPro" id="IPR021829">
    <property type="entry name" value="DUF3419"/>
</dbReference>
<dbReference type="PANTHER" id="PTHR47473:SF1">
    <property type="entry name" value="METHYLTRANSFERASE DOMAIN-CONTAINING PROTEIN"/>
    <property type="match status" value="1"/>
</dbReference>
<dbReference type="AlphaFoldDB" id="A0A3D3RDG0"/>
<evidence type="ECO:0000313" key="1">
    <source>
        <dbReference type="EMBL" id="HCO26885.1"/>
    </source>
</evidence>
<organism evidence="1 2">
    <name type="scientific">Gimesia maris</name>
    <dbReference type="NCBI Taxonomy" id="122"/>
    <lineage>
        <taxon>Bacteria</taxon>
        <taxon>Pseudomonadati</taxon>
        <taxon>Planctomycetota</taxon>
        <taxon>Planctomycetia</taxon>
        <taxon>Planctomycetales</taxon>
        <taxon>Planctomycetaceae</taxon>
        <taxon>Gimesia</taxon>
    </lineage>
</organism>
<dbReference type="EMBL" id="DQAY01000181">
    <property type="protein sequence ID" value="HCO26885.1"/>
    <property type="molecule type" value="Genomic_DNA"/>
</dbReference>
<accession>A0A3D3RDG0</accession>
<dbReference type="PANTHER" id="PTHR47473">
    <property type="entry name" value="BTA1P"/>
    <property type="match status" value="1"/>
</dbReference>
<dbReference type="Proteomes" id="UP000263642">
    <property type="component" value="Unassembled WGS sequence"/>
</dbReference>
<proteinExistence type="predicted"/>
<sequence length="398" mass="46322">MISERISSKSFQFVHQGNLVYNTCWEDPRLDRSALNLGPEDEVLVITSAGCNALDYLLDEPRQVHAVDVNPKQNALLELKLSAIRNLDYEAFFDLFGRGYSKDWRKLYSQNLRADLSVTAQKYWDRHGKFFSGQGKRSSFYFRGSSGLFAWFVNCYIDRIAKIRDDINSLLAARDVTEQSSIYQSRNLNELLWTRMIKWWMRRDLTLSMLGVPRPQRTQIDQCYAGGIVQFVIDRIETVFTSRSLQDNYFWRVYLTGSYDHDCCPEYLKANNFERLKAGLVDRLFINTNTVEGFLRQHPGTISRYILLDHMDWMAGAQPQLLQSEWQAILDKAAPESRILWRSAGMQVDFVDPIQVQHDGKNREVGELLQYQNQLATELHEQDRVNTYGSFYIADLLV</sequence>
<comment type="caution">
    <text evidence="1">The sequence shown here is derived from an EMBL/GenBank/DDBJ whole genome shotgun (WGS) entry which is preliminary data.</text>
</comment>
<name>A0A3D3RDG0_9PLAN</name>
<reference evidence="1 2" key="1">
    <citation type="journal article" date="2018" name="Nat. Biotechnol.">
        <title>A standardized bacterial taxonomy based on genome phylogeny substantially revises the tree of life.</title>
        <authorList>
            <person name="Parks D.H."/>
            <person name="Chuvochina M."/>
            <person name="Waite D.W."/>
            <person name="Rinke C."/>
            <person name="Skarshewski A."/>
            <person name="Chaumeil P.A."/>
            <person name="Hugenholtz P."/>
        </authorList>
    </citation>
    <scope>NUCLEOTIDE SEQUENCE [LARGE SCALE GENOMIC DNA]</scope>
    <source>
        <strain evidence="1">UBA9375</strain>
    </source>
</reference>
<protein>
    <submittedName>
        <fullName evidence="1">DUF3419 domain-containing protein</fullName>
    </submittedName>
</protein>
<gene>
    <name evidence="1" type="ORF">DIT97_29185</name>
</gene>